<accession>A0ABR2JSX6</accession>
<reference evidence="1 2" key="1">
    <citation type="submission" date="2024-04" db="EMBL/GenBank/DDBJ databases">
        <title>Tritrichomonas musculus Genome.</title>
        <authorList>
            <person name="Alves-Ferreira E."/>
            <person name="Grigg M."/>
            <person name="Lorenzi H."/>
            <person name="Galac M."/>
        </authorList>
    </citation>
    <scope>NUCLEOTIDE SEQUENCE [LARGE SCALE GENOMIC DNA]</scope>
    <source>
        <strain evidence="1 2">EAF2021</strain>
    </source>
</reference>
<dbReference type="EMBL" id="JAPFFF010000009">
    <property type="protein sequence ID" value="KAK8881977.1"/>
    <property type="molecule type" value="Genomic_DNA"/>
</dbReference>
<evidence type="ECO:0000313" key="1">
    <source>
        <dbReference type="EMBL" id="KAK8881977.1"/>
    </source>
</evidence>
<sequence length="134" mass="15870">MDDRIVGHIQDGDVATINLIQEWNQDIQIYFDPNHLKGKMKRILEKFNKIVIGCFNPIKLKLVNFFKFLLTNKTLSVYQKKYQWVNVVNHFLGEHGLCLHSYQYYENCPDPNSFHHNHSEETVIGDDHLHEESE</sequence>
<protein>
    <submittedName>
        <fullName evidence="1">Uncharacterized protein</fullName>
    </submittedName>
</protein>
<organism evidence="1 2">
    <name type="scientific">Tritrichomonas musculus</name>
    <dbReference type="NCBI Taxonomy" id="1915356"/>
    <lineage>
        <taxon>Eukaryota</taxon>
        <taxon>Metamonada</taxon>
        <taxon>Parabasalia</taxon>
        <taxon>Tritrichomonadida</taxon>
        <taxon>Tritrichomonadidae</taxon>
        <taxon>Tritrichomonas</taxon>
    </lineage>
</organism>
<name>A0ABR2JSX6_9EUKA</name>
<proteinExistence type="predicted"/>
<keyword evidence="2" id="KW-1185">Reference proteome</keyword>
<evidence type="ECO:0000313" key="2">
    <source>
        <dbReference type="Proteomes" id="UP001470230"/>
    </source>
</evidence>
<comment type="caution">
    <text evidence="1">The sequence shown here is derived from an EMBL/GenBank/DDBJ whole genome shotgun (WGS) entry which is preliminary data.</text>
</comment>
<gene>
    <name evidence="1" type="ORF">M9Y10_044616</name>
</gene>
<dbReference type="Proteomes" id="UP001470230">
    <property type="component" value="Unassembled WGS sequence"/>
</dbReference>